<dbReference type="EMBL" id="JACLHY010000023">
    <property type="protein sequence ID" value="MBC8769852.1"/>
    <property type="molecule type" value="Genomic_DNA"/>
</dbReference>
<comment type="caution">
    <text evidence="5">The sequence shown here is derived from an EMBL/GenBank/DDBJ whole genome shotgun (WGS) entry which is preliminary data.</text>
</comment>
<dbReference type="Pfam" id="PF00817">
    <property type="entry name" value="IMS"/>
    <property type="match status" value="1"/>
</dbReference>
<dbReference type="InterPro" id="IPR001126">
    <property type="entry name" value="UmuC"/>
</dbReference>
<dbReference type="RefSeq" id="WP_187587105.1">
    <property type="nucleotide sequence ID" value="NZ_JACLHY010000023.1"/>
</dbReference>
<reference evidence="5 6" key="1">
    <citation type="submission" date="2020-08" db="EMBL/GenBank/DDBJ databases">
        <title>Arenibacter gaetbuli sp. nov., isolated from a sand dune.</title>
        <authorList>
            <person name="Park S."/>
            <person name="Yoon J.-H."/>
        </authorList>
    </citation>
    <scope>NUCLEOTIDE SEQUENCE [LARGE SCALE GENOMIC DNA]</scope>
    <source>
        <strain evidence="5 6">BSSL-BM3</strain>
    </source>
</reference>
<proteinExistence type="inferred from homology"/>
<evidence type="ECO:0000256" key="1">
    <source>
        <dbReference type="ARBA" id="ARBA00010945"/>
    </source>
</evidence>
<evidence type="ECO:0000313" key="5">
    <source>
        <dbReference type="EMBL" id="MBC8769852.1"/>
    </source>
</evidence>
<dbReference type="Gene3D" id="1.10.150.20">
    <property type="entry name" value="5' to 3' exonuclease, C-terminal subdomain"/>
    <property type="match status" value="1"/>
</dbReference>
<keyword evidence="3" id="KW-0239">DNA-directed DNA polymerase</keyword>
<dbReference type="Gene3D" id="3.40.1170.60">
    <property type="match status" value="1"/>
</dbReference>
<dbReference type="PANTHER" id="PTHR11076:SF33">
    <property type="entry name" value="DNA POLYMERASE KAPPA"/>
    <property type="match status" value="1"/>
</dbReference>
<evidence type="ECO:0000256" key="2">
    <source>
        <dbReference type="ARBA" id="ARBA00022457"/>
    </source>
</evidence>
<dbReference type="InterPro" id="IPR050116">
    <property type="entry name" value="DNA_polymerase-Y"/>
</dbReference>
<accession>A0ABR7QRP9</accession>
<dbReference type="SUPFAM" id="SSF56672">
    <property type="entry name" value="DNA/RNA polymerases"/>
    <property type="match status" value="1"/>
</dbReference>
<gene>
    <name evidence="5" type="ORF">H4O18_17770</name>
</gene>
<dbReference type="InterPro" id="IPR017961">
    <property type="entry name" value="DNA_pol_Y-fam_little_finger"/>
</dbReference>
<feature type="domain" description="UmuC" evidence="4">
    <location>
        <begin position="5"/>
        <end position="184"/>
    </location>
</feature>
<dbReference type="PROSITE" id="PS50173">
    <property type="entry name" value="UMUC"/>
    <property type="match status" value="1"/>
</dbReference>
<dbReference type="PANTHER" id="PTHR11076">
    <property type="entry name" value="DNA REPAIR POLYMERASE UMUC / TRANSFERASE FAMILY MEMBER"/>
    <property type="match status" value="1"/>
</dbReference>
<evidence type="ECO:0000313" key="6">
    <source>
        <dbReference type="Proteomes" id="UP000618952"/>
    </source>
</evidence>
<dbReference type="CDD" id="cd03586">
    <property type="entry name" value="PolY_Pol_IV_kappa"/>
    <property type="match status" value="1"/>
</dbReference>
<sequence length="385" mass="43508">MERAIVHMDMHDYYIACERLANSSLKGVPLIIGGGTNRGTVAACSKEAARFGVRVSMPTAYAQRLCPNATILKGDYGSYTNKSKELTEIIKEHAPVVEKSSIHSFYLDITGMDRFFGCYDWTKELSLQISKMSGLDPSWALSVNKTVSKIGVVGTTPTMPRILKQEEVQNFLNPLPIQRLPNIGDTTFQLLSRIGIRQIGKVSEMPPVVLQKMLGKRGNLIWQHANGIDSEPVKPYSEKRAVYREHDFDMDCIDIQVIKAQLMAMVEQLAFKLRQDNLVTAKVIVKVKYNNLDTETKQSKIGYTSLDHILKKEVQLLFFKLYHRRMRLVKVGVRFSDIVSGSHQINLFEDTSEILSLYNALDSIRNKYGMNAVGTSSAFQNYRTK</sequence>
<keyword evidence="2" id="KW-0515">Mutator protein</keyword>
<dbReference type="Proteomes" id="UP000618952">
    <property type="component" value="Unassembled WGS sequence"/>
</dbReference>
<dbReference type="InterPro" id="IPR043128">
    <property type="entry name" value="Rev_trsase/Diguanyl_cyclase"/>
</dbReference>
<dbReference type="SUPFAM" id="SSF100879">
    <property type="entry name" value="Lesion bypass DNA polymerase (Y-family), little finger domain"/>
    <property type="match status" value="1"/>
</dbReference>
<name>A0ABR7QRP9_9FLAO</name>
<keyword evidence="3" id="KW-0548">Nucleotidyltransferase</keyword>
<dbReference type="InterPro" id="IPR043502">
    <property type="entry name" value="DNA/RNA_pol_sf"/>
</dbReference>
<protein>
    <submittedName>
        <fullName evidence="5">DNA polymerase IV</fullName>
    </submittedName>
</protein>
<keyword evidence="3" id="KW-0808">Transferase</keyword>
<evidence type="ECO:0000259" key="4">
    <source>
        <dbReference type="PROSITE" id="PS50173"/>
    </source>
</evidence>
<dbReference type="InterPro" id="IPR022880">
    <property type="entry name" value="DNApol_IV"/>
</dbReference>
<keyword evidence="6" id="KW-1185">Reference proteome</keyword>
<dbReference type="Pfam" id="PF11799">
    <property type="entry name" value="IMS_C"/>
    <property type="match status" value="1"/>
</dbReference>
<dbReference type="Gene3D" id="3.30.1490.100">
    <property type="entry name" value="DNA polymerase, Y-family, little finger domain"/>
    <property type="match status" value="1"/>
</dbReference>
<dbReference type="Gene3D" id="3.30.70.270">
    <property type="match status" value="1"/>
</dbReference>
<comment type="similarity">
    <text evidence="1">Belongs to the DNA polymerase type-Y family.</text>
</comment>
<organism evidence="5 6">
    <name type="scientific">Arenibacter arenosicollis</name>
    <dbReference type="NCBI Taxonomy" id="2762274"/>
    <lineage>
        <taxon>Bacteria</taxon>
        <taxon>Pseudomonadati</taxon>
        <taxon>Bacteroidota</taxon>
        <taxon>Flavobacteriia</taxon>
        <taxon>Flavobacteriales</taxon>
        <taxon>Flavobacteriaceae</taxon>
        <taxon>Arenibacter</taxon>
    </lineage>
</organism>
<evidence type="ECO:0000256" key="3">
    <source>
        <dbReference type="ARBA" id="ARBA00022932"/>
    </source>
</evidence>
<dbReference type="InterPro" id="IPR036775">
    <property type="entry name" value="DNA_pol_Y-fam_lit_finger_sf"/>
</dbReference>